<organism evidence="2 3">
    <name type="scientific">Gossypium arboreum</name>
    <name type="common">Tree cotton</name>
    <name type="synonym">Gossypium nanking</name>
    <dbReference type="NCBI Taxonomy" id="29729"/>
    <lineage>
        <taxon>Eukaryota</taxon>
        <taxon>Viridiplantae</taxon>
        <taxon>Streptophyta</taxon>
        <taxon>Embryophyta</taxon>
        <taxon>Tracheophyta</taxon>
        <taxon>Spermatophyta</taxon>
        <taxon>Magnoliopsida</taxon>
        <taxon>eudicotyledons</taxon>
        <taxon>Gunneridae</taxon>
        <taxon>Pentapetalae</taxon>
        <taxon>rosids</taxon>
        <taxon>malvids</taxon>
        <taxon>Malvales</taxon>
        <taxon>Malvaceae</taxon>
        <taxon>Malvoideae</taxon>
        <taxon>Gossypium</taxon>
    </lineage>
</organism>
<dbReference type="AlphaFoldDB" id="A0A0B0PFJ5"/>
<feature type="region of interest" description="Disordered" evidence="1">
    <location>
        <begin position="1"/>
        <end position="21"/>
    </location>
</feature>
<name>A0A0B0PFJ5_GOSAR</name>
<evidence type="ECO:0000313" key="2">
    <source>
        <dbReference type="EMBL" id="KHG22176.1"/>
    </source>
</evidence>
<sequence length="21" mass="2424">MILNTKKVKRLRKKSGESGYS</sequence>
<keyword evidence="3" id="KW-1185">Reference proteome</keyword>
<dbReference type="Proteomes" id="UP000032142">
    <property type="component" value="Unassembled WGS sequence"/>
</dbReference>
<accession>A0A0B0PFJ5</accession>
<feature type="compositionally biased region" description="Basic residues" evidence="1">
    <location>
        <begin position="1"/>
        <end position="13"/>
    </location>
</feature>
<evidence type="ECO:0000256" key="1">
    <source>
        <dbReference type="SAM" id="MobiDB-lite"/>
    </source>
</evidence>
<proteinExistence type="predicted"/>
<gene>
    <name evidence="2" type="ORF">F383_27832</name>
</gene>
<evidence type="ECO:0000313" key="3">
    <source>
        <dbReference type="Proteomes" id="UP000032142"/>
    </source>
</evidence>
<reference evidence="3" key="1">
    <citation type="submission" date="2014-09" db="EMBL/GenBank/DDBJ databases">
        <authorList>
            <person name="Mudge J."/>
            <person name="Ramaraj T."/>
            <person name="Lindquist I.E."/>
            <person name="Bharti A.K."/>
            <person name="Sundararajan A."/>
            <person name="Cameron C.T."/>
            <person name="Woodward J.E."/>
            <person name="May G.D."/>
            <person name="Brubaker C."/>
            <person name="Broadhvest J."/>
            <person name="Wilkins T.A."/>
        </authorList>
    </citation>
    <scope>NUCLEOTIDE SEQUENCE</scope>
    <source>
        <strain evidence="3">cv. AKA8401</strain>
    </source>
</reference>
<dbReference type="EMBL" id="KN420856">
    <property type="protein sequence ID" value="KHG22176.1"/>
    <property type="molecule type" value="Genomic_DNA"/>
</dbReference>
<protein>
    <submittedName>
        <fullName evidence="2">Uncharacterized protein</fullName>
    </submittedName>
</protein>